<dbReference type="Gene3D" id="3.30.420.10">
    <property type="entry name" value="Ribonuclease H-like superfamily/Ribonuclease H"/>
    <property type="match status" value="1"/>
</dbReference>
<dbReference type="InterPro" id="IPR015242">
    <property type="entry name" value="Ydc2_cat"/>
</dbReference>
<name>G0RZ69_CHATD</name>
<dbReference type="InterPro" id="IPR003034">
    <property type="entry name" value="SAP_dom"/>
</dbReference>
<dbReference type="PROSITE" id="PS50800">
    <property type="entry name" value="SAP"/>
    <property type="match status" value="1"/>
</dbReference>
<dbReference type="GO" id="GO:0000403">
    <property type="term" value="F:Y-form DNA binding"/>
    <property type="evidence" value="ECO:0007669"/>
    <property type="project" value="TreeGrafter"/>
</dbReference>
<dbReference type="GO" id="GO:0070336">
    <property type="term" value="F:flap-structured DNA binding"/>
    <property type="evidence" value="ECO:0007669"/>
    <property type="project" value="TreeGrafter"/>
</dbReference>
<feature type="domain" description="SAP" evidence="1">
    <location>
        <begin position="10"/>
        <end position="44"/>
    </location>
</feature>
<keyword evidence="3" id="KW-1185">Reference proteome</keyword>
<dbReference type="HOGENOM" id="CLU_042191_0_0_1"/>
<evidence type="ECO:0000259" key="1">
    <source>
        <dbReference type="PROSITE" id="PS50800"/>
    </source>
</evidence>
<dbReference type="GO" id="GO:0000402">
    <property type="term" value="F:crossed form four-way junction DNA binding"/>
    <property type="evidence" value="ECO:0007669"/>
    <property type="project" value="TreeGrafter"/>
</dbReference>
<evidence type="ECO:0000313" key="3">
    <source>
        <dbReference type="Proteomes" id="UP000008066"/>
    </source>
</evidence>
<dbReference type="KEGG" id="cthr:CTHT_0001900"/>
<proteinExistence type="predicted"/>
<reference evidence="2 3" key="1">
    <citation type="journal article" date="2011" name="Cell">
        <title>Insight into structure and assembly of the nuclear pore complex by utilizing the genome of a eukaryotic thermophile.</title>
        <authorList>
            <person name="Amlacher S."/>
            <person name="Sarges P."/>
            <person name="Flemming D."/>
            <person name="van Noort V."/>
            <person name="Kunze R."/>
            <person name="Devos D.P."/>
            <person name="Arumugam M."/>
            <person name="Bork P."/>
            <person name="Hurt E."/>
        </authorList>
    </citation>
    <scope>NUCLEOTIDE SEQUENCE [LARGE SCALE GENOMIC DNA]</scope>
    <source>
        <strain evidence="3">DSM 1495 / CBS 144.50 / IMI 039719</strain>
    </source>
</reference>
<dbReference type="InterPro" id="IPR036397">
    <property type="entry name" value="RNaseH_sf"/>
</dbReference>
<dbReference type="eggNOG" id="ENOG502S4DK">
    <property type="taxonomic scope" value="Eukaryota"/>
</dbReference>
<dbReference type="EMBL" id="GL988032">
    <property type="protein sequence ID" value="EGS23497.1"/>
    <property type="molecule type" value="Genomic_DNA"/>
</dbReference>
<dbReference type="PANTHER" id="PTHR28072">
    <property type="entry name" value="CRUCIFORM CUTTING ENDONUCLEASE 1, MITOCHONDRIAL-RELATED"/>
    <property type="match status" value="1"/>
</dbReference>
<dbReference type="OrthoDB" id="5552842at2759"/>
<dbReference type="InterPro" id="IPR012337">
    <property type="entry name" value="RNaseH-like_sf"/>
</dbReference>
<organism evidence="3">
    <name type="scientific">Chaetomium thermophilum (strain DSM 1495 / CBS 144.50 / IMI 039719)</name>
    <name type="common">Thermochaetoides thermophila</name>
    <dbReference type="NCBI Taxonomy" id="759272"/>
    <lineage>
        <taxon>Eukaryota</taxon>
        <taxon>Fungi</taxon>
        <taxon>Dikarya</taxon>
        <taxon>Ascomycota</taxon>
        <taxon>Pezizomycotina</taxon>
        <taxon>Sordariomycetes</taxon>
        <taxon>Sordariomycetidae</taxon>
        <taxon>Sordariales</taxon>
        <taxon>Chaetomiaceae</taxon>
        <taxon>Thermochaetoides</taxon>
    </lineage>
</organism>
<dbReference type="Pfam" id="PF09159">
    <property type="entry name" value="Ydc2-catalyt"/>
    <property type="match status" value="2"/>
</dbReference>
<dbReference type="PANTHER" id="PTHR28072:SF1">
    <property type="entry name" value="CRUCIFORM CUTTING ENDONUCLEASE 1, MITOCHONDRIAL-RELATED"/>
    <property type="match status" value="1"/>
</dbReference>
<dbReference type="Proteomes" id="UP000008066">
    <property type="component" value="Unassembled WGS sequence"/>
</dbReference>
<dbReference type="GeneID" id="18254228"/>
<sequence length="336" mass="37061">MPRPSTPPRLLDETAVYIRALCSSCGLTQSGPKTLLVQRLRHAARRHKPLTSSSRILSIDLGLKNFAFCLLSPARSTKENKNHSMGALLNTPVHLHAWNRLDLTAAVQSFGARSSPLRPEPSSSPLEDIIAETQPSKKDQQEDTLPDDMFSPARLSLVTAHLVRTLLLPLRPTHVLIERQRFRTGGNAAVSEWTLRVGALEAMIHATLGTYRDILKDNQALSTAGSGKGLPTAQGSVTGGESALSLAAGLESVSSVVPKQGYLGGWEWRKMSRKEKAKKRKDGEVGENEEKWTQEKLDDLSDAVLQGLVWLQWQRNLEEIVRDWPELTEGQDTTDV</sequence>
<evidence type="ECO:0000313" key="2">
    <source>
        <dbReference type="EMBL" id="EGS23497.1"/>
    </source>
</evidence>
<protein>
    <submittedName>
        <fullName evidence="2">Endodeoxyribonuclease-like protein</fullName>
    </submittedName>
</protein>
<dbReference type="OMA" id="WDATMEI"/>
<dbReference type="SUPFAM" id="SSF53098">
    <property type="entry name" value="Ribonuclease H-like"/>
    <property type="match status" value="1"/>
</dbReference>
<dbReference type="AlphaFoldDB" id="G0RZ69"/>
<dbReference type="InterPro" id="IPR039197">
    <property type="entry name" value="Mrs1/Cce1"/>
</dbReference>
<dbReference type="GO" id="GO:0005739">
    <property type="term" value="C:mitochondrion"/>
    <property type="evidence" value="ECO:0007669"/>
    <property type="project" value="TreeGrafter"/>
</dbReference>
<accession>G0RZ69</accession>
<dbReference type="GO" id="GO:0004520">
    <property type="term" value="F:DNA endonuclease activity"/>
    <property type="evidence" value="ECO:0007669"/>
    <property type="project" value="TreeGrafter"/>
</dbReference>
<gene>
    <name evidence="2" type="ORF">CTHT_0001900</name>
</gene>
<dbReference type="RefSeq" id="XP_006690739.1">
    <property type="nucleotide sequence ID" value="XM_006690676.1"/>
</dbReference>